<dbReference type="PANTHER" id="PTHR30136">
    <property type="entry name" value="HELIX-TURN-HELIX TRANSCRIPTIONAL REGULATOR, ICLR FAMILY"/>
    <property type="match status" value="1"/>
</dbReference>
<dbReference type="Gene3D" id="1.10.10.10">
    <property type="entry name" value="Winged helix-like DNA-binding domain superfamily/Winged helix DNA-binding domain"/>
    <property type="match status" value="1"/>
</dbReference>
<keyword evidence="1" id="KW-0805">Transcription regulation</keyword>
<gene>
    <name evidence="7" type="ORF">GCM10011534_26300</name>
</gene>
<dbReference type="GO" id="GO:0003677">
    <property type="term" value="F:DNA binding"/>
    <property type="evidence" value="ECO:0007669"/>
    <property type="project" value="UniProtKB-KW"/>
</dbReference>
<evidence type="ECO:0000259" key="6">
    <source>
        <dbReference type="PROSITE" id="PS51078"/>
    </source>
</evidence>
<keyword evidence="2" id="KW-0238">DNA-binding</keyword>
<dbReference type="InterPro" id="IPR014757">
    <property type="entry name" value="Tscrpt_reg_IclR_C"/>
</dbReference>
<keyword evidence="8" id="KW-1185">Reference proteome</keyword>
<evidence type="ECO:0000313" key="8">
    <source>
        <dbReference type="Proteomes" id="UP000649829"/>
    </source>
</evidence>
<evidence type="ECO:0000256" key="3">
    <source>
        <dbReference type="ARBA" id="ARBA00023163"/>
    </source>
</evidence>
<feature type="domain" description="IclR-ED" evidence="6">
    <location>
        <begin position="92"/>
        <end position="268"/>
    </location>
</feature>
<sequence>MTYTSAHPGAGGTPVEPPSYRTEIPDSVVKSAARTIQILEFIDHVRRDVSGSEVAAALNYPASSTSALLRSMVAMGYLQHDRETRAYRLTRRTGLLGSWVDPSLIRRGTLVSLAESLANVVGETVLLARRNELSVQVIYVADGGRNPAVPMPGEQHCVSRSAPGMALLAMSDEKELKRLIGRINAERPRNTTAIDPSDYAARLAEGRRQGRFTGPGIGPGTASVAQQVRHQAAGDMLVLSVEGPTARMSERLNETAGLMRAALTQLAS</sequence>
<feature type="domain" description="HTH iclR-type" evidence="5">
    <location>
        <begin position="29"/>
        <end position="91"/>
    </location>
</feature>
<dbReference type="PROSITE" id="PS51077">
    <property type="entry name" value="HTH_ICLR"/>
    <property type="match status" value="1"/>
</dbReference>
<name>A0A917WGX1_9RHOB</name>
<dbReference type="AlphaFoldDB" id="A0A917WGX1"/>
<accession>A0A917WGX1</accession>
<dbReference type="GO" id="GO:0045892">
    <property type="term" value="P:negative regulation of DNA-templated transcription"/>
    <property type="evidence" value="ECO:0007669"/>
    <property type="project" value="TreeGrafter"/>
</dbReference>
<dbReference type="SUPFAM" id="SSF55781">
    <property type="entry name" value="GAF domain-like"/>
    <property type="match status" value="1"/>
</dbReference>
<dbReference type="PROSITE" id="PS51078">
    <property type="entry name" value="ICLR_ED"/>
    <property type="match status" value="1"/>
</dbReference>
<dbReference type="InterPro" id="IPR050707">
    <property type="entry name" value="HTH_MetabolicPath_Reg"/>
</dbReference>
<dbReference type="InterPro" id="IPR005471">
    <property type="entry name" value="Tscrpt_reg_IclR_N"/>
</dbReference>
<organism evidence="7 8">
    <name type="scientific">Pseudooceanicola nanhaiensis</name>
    <dbReference type="NCBI Taxonomy" id="375761"/>
    <lineage>
        <taxon>Bacteria</taxon>
        <taxon>Pseudomonadati</taxon>
        <taxon>Pseudomonadota</taxon>
        <taxon>Alphaproteobacteria</taxon>
        <taxon>Rhodobacterales</taxon>
        <taxon>Paracoccaceae</taxon>
        <taxon>Pseudooceanicola</taxon>
    </lineage>
</organism>
<dbReference type="SUPFAM" id="SSF46785">
    <property type="entry name" value="Winged helix' DNA-binding domain"/>
    <property type="match status" value="1"/>
</dbReference>
<protein>
    <submittedName>
        <fullName evidence="7">Transcriptional regulator</fullName>
    </submittedName>
</protein>
<dbReference type="Proteomes" id="UP000649829">
    <property type="component" value="Unassembled WGS sequence"/>
</dbReference>
<dbReference type="InterPro" id="IPR036390">
    <property type="entry name" value="WH_DNA-bd_sf"/>
</dbReference>
<reference evidence="7" key="2">
    <citation type="submission" date="2020-09" db="EMBL/GenBank/DDBJ databases">
        <authorList>
            <person name="Sun Q."/>
            <person name="Zhou Y."/>
        </authorList>
    </citation>
    <scope>NUCLEOTIDE SEQUENCE</scope>
    <source>
        <strain evidence="7">CGMCC 1.6293</strain>
    </source>
</reference>
<dbReference type="Pfam" id="PF01614">
    <property type="entry name" value="IclR_C"/>
    <property type="match status" value="1"/>
</dbReference>
<dbReference type="EMBL" id="BMLF01000002">
    <property type="protein sequence ID" value="GGM03198.1"/>
    <property type="molecule type" value="Genomic_DNA"/>
</dbReference>
<evidence type="ECO:0000259" key="5">
    <source>
        <dbReference type="PROSITE" id="PS51077"/>
    </source>
</evidence>
<dbReference type="Gene3D" id="3.30.450.40">
    <property type="match status" value="1"/>
</dbReference>
<comment type="caution">
    <text evidence="7">The sequence shown here is derived from an EMBL/GenBank/DDBJ whole genome shotgun (WGS) entry which is preliminary data.</text>
</comment>
<dbReference type="PANTHER" id="PTHR30136:SF35">
    <property type="entry name" value="HTH-TYPE TRANSCRIPTIONAL REGULATOR RV1719"/>
    <property type="match status" value="1"/>
</dbReference>
<keyword evidence="3" id="KW-0804">Transcription</keyword>
<feature type="region of interest" description="Disordered" evidence="4">
    <location>
        <begin position="1"/>
        <end position="22"/>
    </location>
</feature>
<evidence type="ECO:0000256" key="1">
    <source>
        <dbReference type="ARBA" id="ARBA00023015"/>
    </source>
</evidence>
<dbReference type="GO" id="GO:0003700">
    <property type="term" value="F:DNA-binding transcription factor activity"/>
    <property type="evidence" value="ECO:0007669"/>
    <property type="project" value="TreeGrafter"/>
</dbReference>
<dbReference type="Pfam" id="PF09339">
    <property type="entry name" value="HTH_IclR"/>
    <property type="match status" value="1"/>
</dbReference>
<evidence type="ECO:0000256" key="2">
    <source>
        <dbReference type="ARBA" id="ARBA00023125"/>
    </source>
</evidence>
<dbReference type="InterPro" id="IPR029016">
    <property type="entry name" value="GAF-like_dom_sf"/>
</dbReference>
<dbReference type="SMART" id="SM00346">
    <property type="entry name" value="HTH_ICLR"/>
    <property type="match status" value="1"/>
</dbReference>
<evidence type="ECO:0000313" key="7">
    <source>
        <dbReference type="EMBL" id="GGM03198.1"/>
    </source>
</evidence>
<reference evidence="7" key="1">
    <citation type="journal article" date="2014" name="Int. J. Syst. Evol. Microbiol.">
        <title>Complete genome sequence of Corynebacterium casei LMG S-19264T (=DSM 44701T), isolated from a smear-ripened cheese.</title>
        <authorList>
            <consortium name="US DOE Joint Genome Institute (JGI-PGF)"/>
            <person name="Walter F."/>
            <person name="Albersmeier A."/>
            <person name="Kalinowski J."/>
            <person name="Ruckert C."/>
        </authorList>
    </citation>
    <scope>NUCLEOTIDE SEQUENCE</scope>
    <source>
        <strain evidence="7">CGMCC 1.6293</strain>
    </source>
</reference>
<dbReference type="InterPro" id="IPR036388">
    <property type="entry name" value="WH-like_DNA-bd_sf"/>
</dbReference>
<proteinExistence type="predicted"/>
<evidence type="ECO:0000256" key="4">
    <source>
        <dbReference type="SAM" id="MobiDB-lite"/>
    </source>
</evidence>